<keyword evidence="2" id="KW-1185">Reference proteome</keyword>
<organism evidence="1 2">
    <name type="scientific">Actinacidiphila reveromycinica</name>
    <dbReference type="NCBI Taxonomy" id="659352"/>
    <lineage>
        <taxon>Bacteria</taxon>
        <taxon>Bacillati</taxon>
        <taxon>Actinomycetota</taxon>
        <taxon>Actinomycetes</taxon>
        <taxon>Kitasatosporales</taxon>
        <taxon>Streptomycetaceae</taxon>
        <taxon>Actinacidiphila</taxon>
    </lineage>
</organism>
<dbReference type="RefSeq" id="WP_202234428.1">
    <property type="nucleotide sequence ID" value="NZ_AP018365.1"/>
</dbReference>
<reference evidence="1 2" key="2">
    <citation type="journal article" date="2011" name="J. Antibiot.">
        <title>Furaquinocins I and J: novel polyketide isoprenoid hybrid compounds from Streptomyces reveromyceticus SN-593.</title>
        <authorList>
            <person name="Panthee S."/>
            <person name="Takahashi S."/>
            <person name="Takagi H."/>
            <person name="Nogawa T."/>
            <person name="Oowada E."/>
            <person name="Uramoto M."/>
            <person name="Osada H."/>
        </authorList>
    </citation>
    <scope>NUCLEOTIDE SEQUENCE [LARGE SCALE GENOMIC DNA]</scope>
    <source>
        <strain evidence="1 2">SN-593</strain>
    </source>
</reference>
<dbReference type="KEGG" id="arev:RVR_4393"/>
<protein>
    <submittedName>
        <fullName evidence="1">Uncharacterized protein</fullName>
    </submittedName>
</protein>
<dbReference type="AlphaFoldDB" id="A0A7U3UQ08"/>
<gene>
    <name evidence="1" type="ORF">RVR_4393</name>
</gene>
<reference evidence="1 2" key="1">
    <citation type="journal article" date="2010" name="J. Bacteriol.">
        <title>Biochemical characterization of a novel indole prenyltransferase from Streptomyces sp. SN-593.</title>
        <authorList>
            <person name="Takahashi S."/>
            <person name="Takagi H."/>
            <person name="Toyoda A."/>
            <person name="Uramoto M."/>
            <person name="Nogawa T."/>
            <person name="Ueki M."/>
            <person name="Sakaki Y."/>
            <person name="Osada H."/>
        </authorList>
    </citation>
    <scope>NUCLEOTIDE SEQUENCE [LARGE SCALE GENOMIC DNA]</scope>
    <source>
        <strain evidence="1 2">SN-593</strain>
    </source>
</reference>
<evidence type="ECO:0000313" key="2">
    <source>
        <dbReference type="Proteomes" id="UP000595703"/>
    </source>
</evidence>
<dbReference type="Proteomes" id="UP000595703">
    <property type="component" value="Chromosome"/>
</dbReference>
<reference evidence="1 2" key="4">
    <citation type="journal article" date="2020" name="Sci. Rep.">
        <title>beta-carboline chemical signals induce reveromycin production through a LuxR family regulator in Streptomyces sp. SN-593.</title>
        <authorList>
            <person name="Panthee S."/>
            <person name="Kito N."/>
            <person name="Hayashi T."/>
            <person name="Shimizu T."/>
            <person name="Ishikawa J."/>
            <person name="Hamamoto H."/>
            <person name="Osada H."/>
            <person name="Takahashi S."/>
        </authorList>
    </citation>
    <scope>NUCLEOTIDE SEQUENCE [LARGE SCALE GENOMIC DNA]</scope>
    <source>
        <strain evidence="1 2">SN-593</strain>
    </source>
</reference>
<proteinExistence type="predicted"/>
<evidence type="ECO:0000313" key="1">
    <source>
        <dbReference type="EMBL" id="BBA98265.1"/>
    </source>
</evidence>
<name>A0A7U3UQ08_9ACTN</name>
<reference evidence="1 2" key="3">
    <citation type="journal article" date="2011" name="Nat. Chem. Biol.">
        <title>Reveromycin A biosynthesis uses RevG and RevJ for stereospecific spiroacetal formation.</title>
        <authorList>
            <person name="Takahashi S."/>
            <person name="Toyoda A."/>
            <person name="Sekiyama Y."/>
            <person name="Takagi H."/>
            <person name="Nogawa T."/>
            <person name="Uramoto M."/>
            <person name="Suzuki R."/>
            <person name="Koshino H."/>
            <person name="Kumano T."/>
            <person name="Panthee S."/>
            <person name="Dairi T."/>
            <person name="Ishikawa J."/>
            <person name="Ikeda H."/>
            <person name="Sakaki Y."/>
            <person name="Osada H."/>
        </authorList>
    </citation>
    <scope>NUCLEOTIDE SEQUENCE [LARGE SCALE GENOMIC DNA]</scope>
    <source>
        <strain evidence="1 2">SN-593</strain>
    </source>
</reference>
<sequence length="61" mass="6460">MSDVILAAMIAAFVLLPASVVAHRVATAPQEEPHDPTDCRHCAALFGQSKQIPGQRHGGEL</sequence>
<dbReference type="EMBL" id="AP018365">
    <property type="protein sequence ID" value="BBA98265.1"/>
    <property type="molecule type" value="Genomic_DNA"/>
</dbReference>
<accession>A0A7U3UQ08</accession>